<proteinExistence type="inferred from homology"/>
<comment type="similarity">
    <text evidence="2">Belongs to the corazonin family.</text>
</comment>
<sequence length="111" mass="12554">MDIVGSGGINNAEDFVAGMKSATAVTLLVVLQLALSTAGQTYQYSRGWTNGRKRSHEVEKELQQYPLTFSSTRSKDFDDELLEIISQDVSFRKKIIQLLLKLEQEDMRQNL</sequence>
<organism evidence="6 7">
    <name type="scientific">Nephila pilipes</name>
    <name type="common">Giant wood spider</name>
    <name type="synonym">Nephila maculata</name>
    <dbReference type="NCBI Taxonomy" id="299642"/>
    <lineage>
        <taxon>Eukaryota</taxon>
        <taxon>Metazoa</taxon>
        <taxon>Ecdysozoa</taxon>
        <taxon>Arthropoda</taxon>
        <taxon>Chelicerata</taxon>
        <taxon>Arachnida</taxon>
        <taxon>Araneae</taxon>
        <taxon>Araneomorphae</taxon>
        <taxon>Entelegynae</taxon>
        <taxon>Araneoidea</taxon>
        <taxon>Nephilidae</taxon>
        <taxon>Nephila</taxon>
    </lineage>
</organism>
<comment type="subcellular location">
    <subcellularLocation>
        <location evidence="1">Secreted</location>
    </subcellularLocation>
</comment>
<evidence type="ECO:0000313" key="6">
    <source>
        <dbReference type="EMBL" id="GFU22840.1"/>
    </source>
</evidence>
<dbReference type="GO" id="GO:0071858">
    <property type="term" value="F:corazonin receptor binding"/>
    <property type="evidence" value="ECO:0007669"/>
    <property type="project" value="InterPro"/>
</dbReference>
<protein>
    <recommendedName>
        <fullName evidence="3">Pro-corazonin</fullName>
    </recommendedName>
</protein>
<dbReference type="GO" id="GO:0045823">
    <property type="term" value="P:positive regulation of heart contraction"/>
    <property type="evidence" value="ECO:0007669"/>
    <property type="project" value="InterPro"/>
</dbReference>
<keyword evidence="4" id="KW-0964">Secreted</keyword>
<dbReference type="Proteomes" id="UP000887013">
    <property type="component" value="Unassembled WGS sequence"/>
</dbReference>
<gene>
    <name evidence="6" type="primary">AVEN_21941_1</name>
    <name evidence="6" type="ORF">NPIL_341191</name>
</gene>
<reference evidence="6" key="1">
    <citation type="submission" date="2020-08" db="EMBL/GenBank/DDBJ databases">
        <title>Multicomponent nature underlies the extraordinary mechanical properties of spider dragline silk.</title>
        <authorList>
            <person name="Kono N."/>
            <person name="Nakamura H."/>
            <person name="Mori M."/>
            <person name="Yoshida Y."/>
            <person name="Ohtoshi R."/>
            <person name="Malay A.D."/>
            <person name="Moran D.A.P."/>
            <person name="Tomita M."/>
            <person name="Numata K."/>
            <person name="Arakawa K."/>
        </authorList>
    </citation>
    <scope>NUCLEOTIDE SEQUENCE</scope>
</reference>
<dbReference type="GO" id="GO:0005576">
    <property type="term" value="C:extracellular region"/>
    <property type="evidence" value="ECO:0007669"/>
    <property type="project" value="UniProtKB-SubCell"/>
</dbReference>
<evidence type="ECO:0000256" key="2">
    <source>
        <dbReference type="ARBA" id="ARBA00009635"/>
    </source>
</evidence>
<dbReference type="OrthoDB" id="6436322at2759"/>
<dbReference type="EMBL" id="BMAW01081088">
    <property type="protein sequence ID" value="GFU22840.1"/>
    <property type="molecule type" value="Genomic_DNA"/>
</dbReference>
<evidence type="ECO:0000256" key="4">
    <source>
        <dbReference type="ARBA" id="ARBA00022525"/>
    </source>
</evidence>
<evidence type="ECO:0000313" key="7">
    <source>
        <dbReference type="Proteomes" id="UP000887013"/>
    </source>
</evidence>
<dbReference type="Pfam" id="PF17308">
    <property type="entry name" value="Corazonin"/>
    <property type="match status" value="1"/>
</dbReference>
<keyword evidence="5" id="KW-0732">Signal</keyword>
<dbReference type="AlphaFoldDB" id="A0A8X6QJX8"/>
<accession>A0A8X6QJX8</accession>
<evidence type="ECO:0000256" key="5">
    <source>
        <dbReference type="ARBA" id="ARBA00022729"/>
    </source>
</evidence>
<comment type="caution">
    <text evidence="6">The sequence shown here is derived from an EMBL/GenBank/DDBJ whole genome shotgun (WGS) entry which is preliminary data.</text>
</comment>
<keyword evidence="7" id="KW-1185">Reference proteome</keyword>
<name>A0A8X6QJX8_NEPPI</name>
<evidence type="ECO:0000256" key="3">
    <source>
        <dbReference type="ARBA" id="ARBA00014144"/>
    </source>
</evidence>
<dbReference type="InterPro" id="IPR020190">
    <property type="entry name" value="Procorazonin"/>
</dbReference>
<evidence type="ECO:0000256" key="1">
    <source>
        <dbReference type="ARBA" id="ARBA00004613"/>
    </source>
</evidence>